<dbReference type="InterPro" id="IPR055394">
    <property type="entry name" value="Zn_ribbon_TiaS"/>
</dbReference>
<dbReference type="Pfam" id="PF23783">
    <property type="entry name" value="Zn_ribbon_TiaS"/>
    <property type="match status" value="1"/>
</dbReference>
<proteinExistence type="inferred from homology"/>
<evidence type="ECO:0000256" key="2">
    <source>
        <dbReference type="ARBA" id="ARBA00022598"/>
    </source>
</evidence>
<feature type="domain" description="TiaS C-terminal zinc ribbon" evidence="9">
    <location>
        <begin position="366"/>
        <end position="394"/>
    </location>
</feature>
<dbReference type="GO" id="GO:0002101">
    <property type="term" value="P:tRNA wobble cytosine modification"/>
    <property type="evidence" value="ECO:0007669"/>
    <property type="project" value="UniProtKB-UniRule"/>
</dbReference>
<evidence type="ECO:0000259" key="7">
    <source>
        <dbReference type="Pfam" id="PF08489"/>
    </source>
</evidence>
<comment type="similarity">
    <text evidence="6">Belongs to the TiaS family.</text>
</comment>
<comment type="caution">
    <text evidence="10">The sequence shown here is derived from an EMBL/GenBank/DDBJ whole genome shotgun (WGS) entry which is preliminary data.</text>
</comment>
<dbReference type="HAMAP" id="MF_01892">
    <property type="entry name" value="tRNA_Ile2_agm2C_synt"/>
    <property type="match status" value="1"/>
</dbReference>
<dbReference type="GO" id="GO:0005737">
    <property type="term" value="C:cytoplasm"/>
    <property type="evidence" value="ECO:0007669"/>
    <property type="project" value="UniProtKB-SubCell"/>
</dbReference>
<dbReference type="Gene3D" id="2.40.50.1010">
    <property type="match status" value="1"/>
</dbReference>
<keyword evidence="1 6" id="KW-0963">Cytoplasm</keyword>
<feature type="domain" description="TiaS-like TCKD" evidence="8">
    <location>
        <begin position="4"/>
        <end position="147"/>
    </location>
</feature>
<dbReference type="Gene3D" id="3.90.600.20">
    <property type="match status" value="1"/>
</dbReference>
<dbReference type="CDD" id="cd04482">
    <property type="entry name" value="RPA2_OBF_like"/>
    <property type="match status" value="1"/>
</dbReference>
<dbReference type="EC" id="6.3.4.22" evidence="6"/>
<evidence type="ECO:0000256" key="6">
    <source>
        <dbReference type="HAMAP-Rule" id="MF_01892"/>
    </source>
</evidence>
<dbReference type="PANTHER" id="PTHR40705:SF2">
    <property type="entry name" value="DUF1743 DOMAIN-CONTAINING PROTEIN"/>
    <property type="match status" value="1"/>
</dbReference>
<name>A0A7C8DCK0_9ARCH</name>
<comment type="function">
    <text evidence="6">ATP-dependent agmatine transferase that catalyzes the formation of 2-agmatinylcytidine (agm2C) at the wobble position (C34) of tRNA(Ile2), converting the codon specificity from AUG to AUA.</text>
</comment>
<keyword evidence="5 6" id="KW-0067">ATP-binding</keyword>
<protein>
    <recommendedName>
        <fullName evidence="6">tRNA(Ile2) 2-agmatinylcytidine synthetase TiaS</fullName>
        <shortName evidence="6">tRNA(Ile2)-agm2C synthetase</shortName>
        <ecNumber evidence="6">6.3.4.22</ecNumber>
    </recommendedName>
    <alternativeName>
        <fullName evidence="6">tRNA(Ile2) agmatidine synthetase</fullName>
    </alternativeName>
</protein>
<dbReference type="Pfam" id="PF22641">
    <property type="entry name" value="TiaS_TCKD"/>
    <property type="match status" value="1"/>
</dbReference>
<evidence type="ECO:0000259" key="9">
    <source>
        <dbReference type="Pfam" id="PF23783"/>
    </source>
</evidence>
<feature type="domain" description="TiaS FLD" evidence="7">
    <location>
        <begin position="155"/>
        <end position="270"/>
    </location>
</feature>
<evidence type="ECO:0000259" key="8">
    <source>
        <dbReference type="Pfam" id="PF22641"/>
    </source>
</evidence>
<keyword evidence="4 6" id="KW-0547">Nucleotide-binding</keyword>
<evidence type="ECO:0000256" key="3">
    <source>
        <dbReference type="ARBA" id="ARBA00022694"/>
    </source>
</evidence>
<gene>
    <name evidence="6" type="primary">tiaS</name>
    <name evidence="10" type="ORF">EYQ16_00785</name>
</gene>
<accession>A0A7C8DCK0</accession>
<dbReference type="EMBL" id="DUAV01000007">
    <property type="protein sequence ID" value="HIG63047.1"/>
    <property type="molecule type" value="Genomic_DNA"/>
</dbReference>
<comment type="catalytic activity">
    <reaction evidence="6">
        <text>cytidine(34) in tRNA(Ile2) + agmatine + ATP + H2O = 2-agmatinylcytidine(34) in tRNA(Ile2) + AMP + 2 phosphate + 2 H(+)</text>
        <dbReference type="Rhea" id="RHEA:43608"/>
        <dbReference type="Rhea" id="RHEA-COMP:10625"/>
        <dbReference type="Rhea" id="RHEA-COMP:10626"/>
        <dbReference type="ChEBI" id="CHEBI:15377"/>
        <dbReference type="ChEBI" id="CHEBI:15378"/>
        <dbReference type="ChEBI" id="CHEBI:30616"/>
        <dbReference type="ChEBI" id="CHEBI:43474"/>
        <dbReference type="ChEBI" id="CHEBI:58145"/>
        <dbReference type="ChEBI" id="CHEBI:82748"/>
        <dbReference type="ChEBI" id="CHEBI:83545"/>
        <dbReference type="ChEBI" id="CHEBI:456215"/>
        <dbReference type="EC" id="6.3.4.22"/>
    </reaction>
</comment>
<dbReference type="Gene3D" id="3.30.70.2200">
    <property type="match status" value="1"/>
</dbReference>
<dbReference type="InterPro" id="IPR053870">
    <property type="entry name" value="TiaS-like_TCKD"/>
</dbReference>
<dbReference type="InterPro" id="IPR013696">
    <property type="entry name" value="TiaS_FLD"/>
</dbReference>
<organism evidence="10 11">
    <name type="scientific">Marine Group III euryarchaeote</name>
    <dbReference type="NCBI Taxonomy" id="2173149"/>
    <lineage>
        <taxon>Archaea</taxon>
        <taxon>Methanobacteriati</taxon>
        <taxon>Thermoplasmatota</taxon>
        <taxon>Thermoplasmata</taxon>
        <taxon>Candidatus Thermoprofundales</taxon>
    </lineage>
</organism>
<sequence>MLHVGIDDTDSLDGGCTTWVALRVIEELLPDFDLIGPPRLVRLNPDVPWKTRGNGAVALAFGRGAGEQMQVGELPGGPVFAHAEAVPAALDAEALLERVLAIMRAEARPSAQPGVIVSETRPPEGLYWQGVRGIVRDTQLREALEGSAHAGLNGGRGLAGATCALAWSPRSGGVALRCTWELLGYRERDRWGTPRKISAESVTAVAAVEKTFGCRDPDGSPAMVPHSPCPVLWGLRGLEPAPLTAGFAALGPEQPERWLLWQTNQATDDHYATALPAEGGASVRLSGTVAAAAQSRRGGHRFFGFAHEGGELECAAFEPSGDFRHVVDMLVPDDELEVCGSFEAGVLKLEKLRVIALAPRQRKPPNPVCPECGARTHSAGRDVGYRCRPCGTKLAAPALESVAPALAPGWYDPPASARRHLVRPARLMALTIFFNQRPIFKMETA</sequence>
<dbReference type="Pfam" id="PF08489">
    <property type="entry name" value="TiaS_FLD"/>
    <property type="match status" value="1"/>
</dbReference>
<evidence type="ECO:0000313" key="10">
    <source>
        <dbReference type="EMBL" id="HIG63047.1"/>
    </source>
</evidence>
<evidence type="ECO:0000256" key="1">
    <source>
        <dbReference type="ARBA" id="ARBA00022490"/>
    </source>
</evidence>
<reference evidence="11" key="1">
    <citation type="journal article" date="2019" name="bioRxiv">
        <title>Genome diversification in globally distributed novel marine Proteobacteria is linked to environmental adaptation.</title>
        <authorList>
            <person name="Zhou Z."/>
            <person name="Tran P.Q."/>
            <person name="Kieft K."/>
            <person name="Anantharaman K."/>
        </authorList>
    </citation>
    <scope>NUCLEOTIDE SEQUENCE [LARGE SCALE GENOMIC DNA]</scope>
</reference>
<comment type="subcellular location">
    <subcellularLocation>
        <location evidence="6">Cytoplasm</location>
    </subcellularLocation>
</comment>
<evidence type="ECO:0000256" key="4">
    <source>
        <dbReference type="ARBA" id="ARBA00022741"/>
    </source>
</evidence>
<dbReference type="InterPro" id="IPR024913">
    <property type="entry name" value="tRNA_Ile2__agm2C_synt"/>
</dbReference>
<evidence type="ECO:0000313" key="11">
    <source>
        <dbReference type="Proteomes" id="UP000589516"/>
    </source>
</evidence>
<dbReference type="Proteomes" id="UP000589516">
    <property type="component" value="Unassembled WGS sequence"/>
</dbReference>
<evidence type="ECO:0000256" key="5">
    <source>
        <dbReference type="ARBA" id="ARBA00022840"/>
    </source>
</evidence>
<keyword evidence="2 6" id="KW-0436">Ligase</keyword>
<dbReference type="PANTHER" id="PTHR40705">
    <property type="entry name" value="TRNA(ILE2) 2-AGMATINYLCYTIDINE SYNTHETASE TIAS"/>
    <property type="match status" value="1"/>
</dbReference>
<keyword evidence="3 6" id="KW-0819">tRNA processing</keyword>
<dbReference type="AlphaFoldDB" id="A0A7C8DCK0"/>
<dbReference type="GO" id="GO:0016879">
    <property type="term" value="F:ligase activity, forming carbon-nitrogen bonds"/>
    <property type="evidence" value="ECO:0007669"/>
    <property type="project" value="UniProtKB-UniRule"/>
</dbReference>
<dbReference type="GO" id="GO:0005524">
    <property type="term" value="F:ATP binding"/>
    <property type="evidence" value="ECO:0007669"/>
    <property type="project" value="UniProtKB-KW"/>
</dbReference>